<dbReference type="InterPro" id="IPR051798">
    <property type="entry name" value="Class-II_PLP-Dep_Aminotrans"/>
</dbReference>
<dbReference type="Gene3D" id="3.40.640.10">
    <property type="entry name" value="Type I PLP-dependent aspartate aminotransferase-like (Major domain)"/>
    <property type="match status" value="1"/>
</dbReference>
<proteinExistence type="inferred from homology"/>
<accession>A0A428ZHP5</accession>
<dbReference type="InterPro" id="IPR015424">
    <property type="entry name" value="PyrdxlP-dep_Trfase"/>
</dbReference>
<evidence type="ECO:0000256" key="5">
    <source>
        <dbReference type="ARBA" id="ARBA00037974"/>
    </source>
</evidence>
<evidence type="ECO:0000313" key="7">
    <source>
        <dbReference type="EMBL" id="RSM87612.1"/>
    </source>
</evidence>
<protein>
    <recommendedName>
        <fullName evidence="2">cysteine-S-conjugate beta-lyase</fullName>
        <ecNumber evidence="2">4.4.1.13</ecNumber>
    </recommendedName>
</protein>
<comment type="similarity">
    <text evidence="5">Belongs to the class-II pyridoxal-phosphate-dependent aminotransferase family. MalY/PatB cystathionine beta-lyase subfamily.</text>
</comment>
<name>A0A428ZHP5_KIBAR</name>
<dbReference type="CDD" id="cd00609">
    <property type="entry name" value="AAT_like"/>
    <property type="match status" value="1"/>
</dbReference>
<evidence type="ECO:0000256" key="3">
    <source>
        <dbReference type="ARBA" id="ARBA00022898"/>
    </source>
</evidence>
<dbReference type="Proteomes" id="UP000287547">
    <property type="component" value="Unassembled WGS sequence"/>
</dbReference>
<dbReference type="EC" id="4.4.1.13" evidence="2"/>
<keyword evidence="3" id="KW-0663">Pyridoxal phosphate</keyword>
<dbReference type="EMBL" id="QHKI01000006">
    <property type="protein sequence ID" value="RSM87612.1"/>
    <property type="molecule type" value="Genomic_DNA"/>
</dbReference>
<dbReference type="InterPro" id="IPR004839">
    <property type="entry name" value="Aminotransferase_I/II_large"/>
</dbReference>
<dbReference type="GO" id="GO:0047804">
    <property type="term" value="F:cysteine-S-conjugate beta-lyase activity"/>
    <property type="evidence" value="ECO:0007669"/>
    <property type="project" value="UniProtKB-EC"/>
</dbReference>
<comment type="cofactor">
    <cofactor evidence="1">
        <name>pyridoxal 5'-phosphate</name>
        <dbReference type="ChEBI" id="CHEBI:597326"/>
    </cofactor>
</comment>
<evidence type="ECO:0000259" key="6">
    <source>
        <dbReference type="Pfam" id="PF00155"/>
    </source>
</evidence>
<dbReference type="SUPFAM" id="SSF53383">
    <property type="entry name" value="PLP-dependent transferases"/>
    <property type="match status" value="1"/>
</dbReference>
<keyword evidence="4" id="KW-0456">Lyase</keyword>
<gene>
    <name evidence="7" type="ORF">DMH04_10985</name>
</gene>
<dbReference type="PANTHER" id="PTHR43525">
    <property type="entry name" value="PROTEIN MALY"/>
    <property type="match status" value="1"/>
</dbReference>
<evidence type="ECO:0000313" key="8">
    <source>
        <dbReference type="Proteomes" id="UP000287547"/>
    </source>
</evidence>
<organism evidence="7 8">
    <name type="scientific">Kibdelosporangium aridum</name>
    <dbReference type="NCBI Taxonomy" id="2030"/>
    <lineage>
        <taxon>Bacteria</taxon>
        <taxon>Bacillati</taxon>
        <taxon>Actinomycetota</taxon>
        <taxon>Actinomycetes</taxon>
        <taxon>Pseudonocardiales</taxon>
        <taxon>Pseudonocardiaceae</taxon>
        <taxon>Kibdelosporangium</taxon>
    </lineage>
</organism>
<comment type="caution">
    <text evidence="7">The sequence shown here is derived from an EMBL/GenBank/DDBJ whole genome shotgun (WGS) entry which is preliminary data.</text>
</comment>
<dbReference type="GO" id="GO:0008483">
    <property type="term" value="F:transaminase activity"/>
    <property type="evidence" value="ECO:0007669"/>
    <property type="project" value="UniProtKB-KW"/>
</dbReference>
<dbReference type="OrthoDB" id="3224382at2"/>
<keyword evidence="7" id="KW-0032">Aminotransferase</keyword>
<sequence length="346" mass="37812">MDFGIPPAVRRRLIDVVSQEDLGYPFWRGEDPLITAFQERMSNRYGWAPAEGRTRVFTDLIQVLQVMIEAATAPGDGVAIHVPTYPPFLATIARSGRRIVPVSFTDPGPALRQSRMLVLVNPQNPTGHVFTRDELTTLASAADSLGLVVLADEIHADLTYAPFEHIPFGSLLPSRTITATSATKAFNLASIRCAVAHIGPDDVKARLDAAPLDYFGQPSILGRVATLAAWQESDAWLADLMSCLTTNRDTVVKWADTTLGPDACRLPHATYLAWLRSPLAANDIERRAHVKLSDGNEFSEHTSIDTSSFVRLNFATSPGNLQDILTRLDDVLANGTTETLTCADKY</sequence>
<dbReference type="PANTHER" id="PTHR43525:SF1">
    <property type="entry name" value="PROTEIN MALY"/>
    <property type="match status" value="1"/>
</dbReference>
<dbReference type="GO" id="GO:0030170">
    <property type="term" value="F:pyridoxal phosphate binding"/>
    <property type="evidence" value="ECO:0007669"/>
    <property type="project" value="InterPro"/>
</dbReference>
<evidence type="ECO:0000256" key="1">
    <source>
        <dbReference type="ARBA" id="ARBA00001933"/>
    </source>
</evidence>
<dbReference type="InterPro" id="IPR015422">
    <property type="entry name" value="PyrdxlP-dep_Trfase_small"/>
</dbReference>
<dbReference type="InterPro" id="IPR015421">
    <property type="entry name" value="PyrdxlP-dep_Trfase_major"/>
</dbReference>
<reference evidence="7 8" key="1">
    <citation type="submission" date="2018-05" db="EMBL/GenBank/DDBJ databases">
        <title>Evolution of GPA BGCs.</title>
        <authorList>
            <person name="Waglechner N."/>
            <person name="Wright G.D."/>
        </authorList>
    </citation>
    <scope>NUCLEOTIDE SEQUENCE [LARGE SCALE GENOMIC DNA]</scope>
    <source>
        <strain evidence="7 8">A82846</strain>
    </source>
</reference>
<dbReference type="Gene3D" id="3.90.1150.10">
    <property type="entry name" value="Aspartate Aminotransferase, domain 1"/>
    <property type="match status" value="1"/>
</dbReference>
<evidence type="ECO:0000256" key="4">
    <source>
        <dbReference type="ARBA" id="ARBA00023239"/>
    </source>
</evidence>
<dbReference type="Pfam" id="PF00155">
    <property type="entry name" value="Aminotran_1_2"/>
    <property type="match status" value="1"/>
</dbReference>
<feature type="domain" description="Aminotransferase class I/classII large" evidence="6">
    <location>
        <begin position="3"/>
        <end position="328"/>
    </location>
</feature>
<evidence type="ECO:0000256" key="2">
    <source>
        <dbReference type="ARBA" id="ARBA00012224"/>
    </source>
</evidence>
<keyword evidence="7" id="KW-0808">Transferase</keyword>
<dbReference type="AlphaFoldDB" id="A0A428ZHP5"/>